<dbReference type="Proteomes" id="UP000191691">
    <property type="component" value="Unassembled WGS sequence"/>
</dbReference>
<evidence type="ECO:0000256" key="1">
    <source>
        <dbReference type="SAM" id="MobiDB-lite"/>
    </source>
</evidence>
<evidence type="ECO:0000313" key="3">
    <source>
        <dbReference type="Proteomes" id="UP000191691"/>
    </source>
</evidence>
<dbReference type="AlphaFoldDB" id="A0A1V6UPN8"/>
<dbReference type="EMBL" id="MOOB01000755">
    <property type="protein sequence ID" value="OQE40386.1"/>
    <property type="molecule type" value="Genomic_DNA"/>
</dbReference>
<name>A0A1V6UPN8_PENNA</name>
<reference evidence="3" key="1">
    <citation type="journal article" date="2017" name="Nat. Microbiol.">
        <title>Global analysis of biosynthetic gene clusters reveals vast potential of secondary metabolite production in Penicillium species.</title>
        <authorList>
            <person name="Nielsen J.C."/>
            <person name="Grijseels S."/>
            <person name="Prigent S."/>
            <person name="Ji B."/>
            <person name="Dainat J."/>
            <person name="Nielsen K.F."/>
            <person name="Frisvad J.C."/>
            <person name="Workman M."/>
            <person name="Nielsen J."/>
        </authorList>
    </citation>
    <scope>NUCLEOTIDE SEQUENCE [LARGE SCALE GENOMIC DNA]</scope>
    <source>
        <strain evidence="3">IBT 13039</strain>
    </source>
</reference>
<sequence>MMKAETGYQRRFSSNKGNPYLA</sequence>
<feature type="non-terminal residue" evidence="2">
    <location>
        <position position="22"/>
    </location>
</feature>
<proteinExistence type="predicted"/>
<organism evidence="2 3">
    <name type="scientific">Penicillium nalgiovense</name>
    <dbReference type="NCBI Taxonomy" id="60175"/>
    <lineage>
        <taxon>Eukaryota</taxon>
        <taxon>Fungi</taxon>
        <taxon>Dikarya</taxon>
        <taxon>Ascomycota</taxon>
        <taxon>Pezizomycotina</taxon>
        <taxon>Eurotiomycetes</taxon>
        <taxon>Eurotiomycetidae</taxon>
        <taxon>Eurotiales</taxon>
        <taxon>Aspergillaceae</taxon>
        <taxon>Penicillium</taxon>
    </lineage>
</organism>
<feature type="compositionally biased region" description="Polar residues" evidence="1">
    <location>
        <begin position="11"/>
        <end position="22"/>
    </location>
</feature>
<comment type="caution">
    <text evidence="2">The sequence shown here is derived from an EMBL/GenBank/DDBJ whole genome shotgun (WGS) entry which is preliminary data.</text>
</comment>
<evidence type="ECO:0000313" key="2">
    <source>
        <dbReference type="EMBL" id="OQE40386.1"/>
    </source>
</evidence>
<feature type="region of interest" description="Disordered" evidence="1">
    <location>
        <begin position="1"/>
        <end position="22"/>
    </location>
</feature>
<protein>
    <submittedName>
        <fullName evidence="2">Uncharacterized protein</fullName>
    </submittedName>
</protein>
<accession>A0A1V6UPN8</accession>
<gene>
    <name evidence="2" type="ORF">PENNAL_c0755G09053</name>
</gene>
<keyword evidence="3" id="KW-1185">Reference proteome</keyword>